<name>A0A9D1G0F1_9FIRM</name>
<dbReference type="InterPro" id="IPR009057">
    <property type="entry name" value="Homeodomain-like_sf"/>
</dbReference>
<dbReference type="AlphaFoldDB" id="A0A9D1G0F1"/>
<dbReference type="Pfam" id="PF00440">
    <property type="entry name" value="TetR_N"/>
    <property type="match status" value="1"/>
</dbReference>
<organism evidence="4 5">
    <name type="scientific">Candidatus Alectryocaccomicrobium excrementavium</name>
    <dbReference type="NCBI Taxonomy" id="2840668"/>
    <lineage>
        <taxon>Bacteria</taxon>
        <taxon>Bacillati</taxon>
        <taxon>Bacillota</taxon>
        <taxon>Clostridia</taxon>
        <taxon>Candidatus Alectryocaccomicrobium</taxon>
    </lineage>
</organism>
<dbReference type="Gene3D" id="1.10.357.10">
    <property type="entry name" value="Tetracycline Repressor, domain 2"/>
    <property type="match status" value="1"/>
</dbReference>
<dbReference type="PROSITE" id="PS50977">
    <property type="entry name" value="HTH_TETR_2"/>
    <property type="match status" value="1"/>
</dbReference>
<dbReference type="Proteomes" id="UP000824140">
    <property type="component" value="Unassembled WGS sequence"/>
</dbReference>
<keyword evidence="1 2" id="KW-0238">DNA-binding</keyword>
<dbReference type="InterPro" id="IPR001647">
    <property type="entry name" value="HTH_TetR"/>
</dbReference>
<evidence type="ECO:0000259" key="3">
    <source>
        <dbReference type="PROSITE" id="PS50977"/>
    </source>
</evidence>
<feature type="domain" description="HTH tetR-type" evidence="3">
    <location>
        <begin position="7"/>
        <end position="67"/>
    </location>
</feature>
<dbReference type="SUPFAM" id="SSF46689">
    <property type="entry name" value="Homeodomain-like"/>
    <property type="match status" value="1"/>
</dbReference>
<comment type="caution">
    <text evidence="4">The sequence shown here is derived from an EMBL/GenBank/DDBJ whole genome shotgun (WGS) entry which is preliminary data.</text>
</comment>
<dbReference type="Pfam" id="PF14278">
    <property type="entry name" value="TetR_C_8"/>
    <property type="match status" value="1"/>
</dbReference>
<sequence>MPDRRVKYTLLALRSSLLELMRKKDISRITVKELCERADVNRGTFYAHYASPVDLLEQIERELLEEVLSSLDSKLATGSLAALLTDIFTTLQQNGDLCKVLFSEHGDKEFLGRVMETAREPCLQEWQRTARDLPRETLDLLYSFMANGSVGVIRAWIGEDMRTEPAIIARFIACLSDGALRAIQGTGKPADGF</sequence>
<reference evidence="4" key="1">
    <citation type="submission" date="2020-10" db="EMBL/GenBank/DDBJ databases">
        <authorList>
            <person name="Gilroy R."/>
        </authorList>
    </citation>
    <scope>NUCLEOTIDE SEQUENCE</scope>
    <source>
        <strain evidence="4">13766</strain>
    </source>
</reference>
<evidence type="ECO:0000313" key="4">
    <source>
        <dbReference type="EMBL" id="HIS92784.1"/>
    </source>
</evidence>
<gene>
    <name evidence="4" type="ORF">IAA84_07165</name>
</gene>
<evidence type="ECO:0000313" key="5">
    <source>
        <dbReference type="Proteomes" id="UP000824140"/>
    </source>
</evidence>
<dbReference type="EMBL" id="DVJN01000142">
    <property type="protein sequence ID" value="HIS92784.1"/>
    <property type="molecule type" value="Genomic_DNA"/>
</dbReference>
<dbReference type="InterPro" id="IPR050624">
    <property type="entry name" value="HTH-type_Tx_Regulator"/>
</dbReference>
<feature type="DNA-binding region" description="H-T-H motif" evidence="2">
    <location>
        <begin position="30"/>
        <end position="49"/>
    </location>
</feature>
<evidence type="ECO:0000256" key="2">
    <source>
        <dbReference type="PROSITE-ProRule" id="PRU00335"/>
    </source>
</evidence>
<protein>
    <submittedName>
        <fullName evidence="4">TetR/AcrR family transcriptional regulator</fullName>
    </submittedName>
</protein>
<proteinExistence type="predicted"/>
<dbReference type="InterPro" id="IPR039532">
    <property type="entry name" value="TetR_C_Firmicutes"/>
</dbReference>
<dbReference type="GO" id="GO:0003677">
    <property type="term" value="F:DNA binding"/>
    <property type="evidence" value="ECO:0007669"/>
    <property type="project" value="UniProtKB-UniRule"/>
</dbReference>
<dbReference type="PANTHER" id="PTHR43479:SF7">
    <property type="entry name" value="TETR-FAMILY TRANSCRIPTIONAL REGULATOR"/>
    <property type="match status" value="1"/>
</dbReference>
<dbReference type="PANTHER" id="PTHR43479">
    <property type="entry name" value="ACREF/ENVCD OPERON REPRESSOR-RELATED"/>
    <property type="match status" value="1"/>
</dbReference>
<evidence type="ECO:0000256" key="1">
    <source>
        <dbReference type="ARBA" id="ARBA00023125"/>
    </source>
</evidence>
<reference evidence="4" key="2">
    <citation type="journal article" date="2021" name="PeerJ">
        <title>Extensive microbial diversity within the chicken gut microbiome revealed by metagenomics and culture.</title>
        <authorList>
            <person name="Gilroy R."/>
            <person name="Ravi A."/>
            <person name="Getino M."/>
            <person name="Pursley I."/>
            <person name="Horton D.L."/>
            <person name="Alikhan N.F."/>
            <person name="Baker D."/>
            <person name="Gharbi K."/>
            <person name="Hall N."/>
            <person name="Watson M."/>
            <person name="Adriaenssens E.M."/>
            <person name="Foster-Nyarko E."/>
            <person name="Jarju S."/>
            <person name="Secka A."/>
            <person name="Antonio M."/>
            <person name="Oren A."/>
            <person name="Chaudhuri R.R."/>
            <person name="La Ragione R."/>
            <person name="Hildebrand F."/>
            <person name="Pallen M.J."/>
        </authorList>
    </citation>
    <scope>NUCLEOTIDE SEQUENCE</scope>
    <source>
        <strain evidence="4">13766</strain>
    </source>
</reference>
<accession>A0A9D1G0F1</accession>